<evidence type="ECO:0000259" key="9">
    <source>
        <dbReference type="PROSITE" id="PS51779"/>
    </source>
</evidence>
<dbReference type="Pfam" id="PF08478">
    <property type="entry name" value="POTRA_1"/>
    <property type="match status" value="1"/>
</dbReference>
<dbReference type="InterPro" id="IPR034746">
    <property type="entry name" value="POTRA"/>
</dbReference>
<keyword evidence="2" id="KW-1003">Cell membrane</keyword>
<keyword evidence="7" id="KW-0131">Cell cycle</keyword>
<dbReference type="AlphaFoldDB" id="A0AAE3DW79"/>
<organism evidence="10 11">
    <name type="scientific">Hominilimicola fabiformis</name>
    <dbReference type="NCBI Taxonomy" id="2885356"/>
    <lineage>
        <taxon>Bacteria</taxon>
        <taxon>Bacillati</taxon>
        <taxon>Bacillota</taxon>
        <taxon>Clostridia</taxon>
        <taxon>Eubacteriales</taxon>
        <taxon>Oscillospiraceae</taxon>
        <taxon>Hominilimicola</taxon>
    </lineage>
</organism>
<keyword evidence="5 8" id="KW-1133">Transmembrane helix</keyword>
<evidence type="ECO:0000313" key="11">
    <source>
        <dbReference type="Proteomes" id="UP001198242"/>
    </source>
</evidence>
<dbReference type="GO" id="GO:0005886">
    <property type="term" value="C:plasma membrane"/>
    <property type="evidence" value="ECO:0007669"/>
    <property type="project" value="TreeGrafter"/>
</dbReference>
<dbReference type="Proteomes" id="UP001198242">
    <property type="component" value="Unassembled WGS sequence"/>
</dbReference>
<dbReference type="GO" id="GO:0051301">
    <property type="term" value="P:cell division"/>
    <property type="evidence" value="ECO:0007669"/>
    <property type="project" value="UniProtKB-KW"/>
</dbReference>
<reference evidence="10 11" key="1">
    <citation type="submission" date="2021-10" db="EMBL/GenBank/DDBJ databases">
        <title>Anaerobic single-cell dispensing facilitates the cultivation of human gut bacteria.</title>
        <authorList>
            <person name="Afrizal A."/>
        </authorList>
    </citation>
    <scope>NUCLEOTIDE SEQUENCE [LARGE SCALE GENOMIC DNA]</scope>
    <source>
        <strain evidence="10 11">CLA-AA-H232</strain>
    </source>
</reference>
<keyword evidence="11" id="KW-1185">Reference proteome</keyword>
<evidence type="ECO:0000256" key="6">
    <source>
        <dbReference type="ARBA" id="ARBA00023136"/>
    </source>
</evidence>
<protein>
    <submittedName>
        <fullName evidence="10">FtsQ-type POTRA domain-containing protein</fullName>
    </submittedName>
</protein>
<keyword evidence="6 8" id="KW-0472">Membrane</keyword>
<dbReference type="EMBL" id="JAJEQM010000002">
    <property type="protein sequence ID" value="MCC2209476.1"/>
    <property type="molecule type" value="Genomic_DNA"/>
</dbReference>
<dbReference type="Gene3D" id="3.10.20.310">
    <property type="entry name" value="membrane protein fhac"/>
    <property type="match status" value="1"/>
</dbReference>
<dbReference type="InterPro" id="IPR013685">
    <property type="entry name" value="POTRA_FtsQ_type"/>
</dbReference>
<evidence type="ECO:0000256" key="3">
    <source>
        <dbReference type="ARBA" id="ARBA00022618"/>
    </source>
</evidence>
<dbReference type="PANTHER" id="PTHR37820">
    <property type="entry name" value="CELL DIVISION PROTEIN DIVIB"/>
    <property type="match status" value="1"/>
</dbReference>
<keyword evidence="4 8" id="KW-0812">Transmembrane</keyword>
<comment type="caution">
    <text evidence="10">The sequence shown here is derived from an EMBL/GenBank/DDBJ whole genome shotgun (WGS) entry which is preliminary data.</text>
</comment>
<name>A0AAE3DW79_9FIRM</name>
<evidence type="ECO:0000256" key="5">
    <source>
        <dbReference type="ARBA" id="ARBA00022989"/>
    </source>
</evidence>
<comment type="subcellular location">
    <subcellularLocation>
        <location evidence="1">Membrane</location>
    </subcellularLocation>
</comment>
<evidence type="ECO:0000256" key="7">
    <source>
        <dbReference type="ARBA" id="ARBA00023306"/>
    </source>
</evidence>
<evidence type="ECO:0000256" key="1">
    <source>
        <dbReference type="ARBA" id="ARBA00004370"/>
    </source>
</evidence>
<dbReference type="PROSITE" id="PS51779">
    <property type="entry name" value="POTRA"/>
    <property type="match status" value="1"/>
</dbReference>
<proteinExistence type="predicted"/>
<accession>A0AAE3DW79</accession>
<evidence type="ECO:0000313" key="10">
    <source>
        <dbReference type="EMBL" id="MCC2209476.1"/>
    </source>
</evidence>
<dbReference type="PANTHER" id="PTHR37820:SF1">
    <property type="entry name" value="CELL DIVISION PROTEIN FTSQ"/>
    <property type="match status" value="1"/>
</dbReference>
<evidence type="ECO:0000256" key="2">
    <source>
        <dbReference type="ARBA" id="ARBA00022475"/>
    </source>
</evidence>
<evidence type="ECO:0000256" key="4">
    <source>
        <dbReference type="ARBA" id="ARBA00022692"/>
    </source>
</evidence>
<gene>
    <name evidence="10" type="ORF">LKE05_01535</name>
</gene>
<dbReference type="InterPro" id="IPR050487">
    <property type="entry name" value="FtsQ_DivIB"/>
</dbReference>
<feature type="domain" description="POTRA" evidence="9">
    <location>
        <begin position="110"/>
        <end position="179"/>
    </location>
</feature>
<sequence length="320" mass="36682">MRSENQTRIIQGDSMDENNRNIRVVKTGGRKVTKTTTEYDWSRLEKRTLKEHKDVPERSVRREPTQLERKIRYQKKQKQQRLKIQRRRALLGFVLAVILVSVLLFMTPIFNIRSVSVEGNVLVTAEQFQEKLKPLVGQNLFRSGRRKIRNTLKTIPYIDTVDVQKRLFPPSVKVTVTEYTPSAYIKIDGKTLLVNSELRVLTDTGNNGETLPTVTGLTVTDYKLGEILKTDENEKFDITKISLSTLEATGILDKVIEINVTDVTDITMNYDNRITVQCGTQLDLERKIRLFRETVMSNSLTENARGTMDLSESGKAIYTP</sequence>
<feature type="transmembrane region" description="Helical" evidence="8">
    <location>
        <begin position="89"/>
        <end position="110"/>
    </location>
</feature>
<evidence type="ECO:0000256" key="8">
    <source>
        <dbReference type="SAM" id="Phobius"/>
    </source>
</evidence>
<keyword evidence="3" id="KW-0132">Cell division</keyword>